<evidence type="ECO:0000256" key="1">
    <source>
        <dbReference type="SAM" id="MobiDB-lite"/>
    </source>
</evidence>
<dbReference type="EMBL" id="JAHBOH010000002">
    <property type="protein sequence ID" value="MBT0995525.1"/>
    <property type="molecule type" value="Genomic_DNA"/>
</dbReference>
<comment type="caution">
    <text evidence="2">The sequence shown here is derived from an EMBL/GenBank/DDBJ whole genome shotgun (WGS) entry which is preliminary data.</text>
</comment>
<gene>
    <name evidence="2" type="ORF">KIN34_14665</name>
</gene>
<evidence type="ECO:0000313" key="2">
    <source>
        <dbReference type="EMBL" id="MBT0995525.1"/>
    </source>
</evidence>
<accession>A0ABS5U2C1</accession>
<dbReference type="RefSeq" id="WP_214352546.1">
    <property type="nucleotide sequence ID" value="NZ_JAHBOH010000002.1"/>
</dbReference>
<reference evidence="2 3" key="1">
    <citation type="submission" date="2021-05" db="EMBL/GenBank/DDBJ databases">
        <title>Description of Cellulomonas sp. DKR-3 sp. nov.</title>
        <authorList>
            <person name="Dahal R.H."/>
            <person name="Chaudhary D.K."/>
        </authorList>
    </citation>
    <scope>NUCLEOTIDE SEQUENCE [LARGE SCALE GENOMIC DNA]</scope>
    <source>
        <strain evidence="2 3">DKR-3</strain>
    </source>
</reference>
<proteinExistence type="predicted"/>
<dbReference type="Proteomes" id="UP000722125">
    <property type="component" value="Unassembled WGS sequence"/>
</dbReference>
<feature type="region of interest" description="Disordered" evidence="1">
    <location>
        <begin position="252"/>
        <end position="306"/>
    </location>
</feature>
<evidence type="ECO:0000313" key="3">
    <source>
        <dbReference type="Proteomes" id="UP000722125"/>
    </source>
</evidence>
<protein>
    <submittedName>
        <fullName evidence="2">Uncharacterized protein</fullName>
    </submittedName>
</protein>
<keyword evidence="3" id="KW-1185">Reference proteome</keyword>
<sequence length="306" mass="33563">MSIQSAVVTPGMLARTLHVIRASGILALLLPAPKRGPGRKGNLRLNVFLLIVGMRLCVLTGRETSIAGIHTMLTTGLSRQDQWDLGVLRPLTSKSLTERTQGSTKTVNVLDLRSRKSMSKARDAEAGYETVSQQDLHRASQKIRDHLDHGKWSAAKLSVAERDDRARVMARIVDGVLRVTTIGRLGTTFAIDATGIWSWRIGKTKRRKQLEELAKKGKVDFDLDIVVEDIAPDVDEGGTPTDVEIEYAVDDAVPEGSPGPAMDRRDRGDDGEWGYKTAKDGGREVGYGFTSTPSSAFRTRPTRSRC</sequence>
<name>A0ABS5U2C1_9CELL</name>
<organism evidence="2 3">
    <name type="scientific">Cellulomonas fulva</name>
    <dbReference type="NCBI Taxonomy" id="2835530"/>
    <lineage>
        <taxon>Bacteria</taxon>
        <taxon>Bacillati</taxon>
        <taxon>Actinomycetota</taxon>
        <taxon>Actinomycetes</taxon>
        <taxon>Micrococcales</taxon>
        <taxon>Cellulomonadaceae</taxon>
        <taxon>Cellulomonas</taxon>
    </lineage>
</organism>